<evidence type="ECO:0000256" key="2">
    <source>
        <dbReference type="ARBA" id="ARBA00022679"/>
    </source>
</evidence>
<dbReference type="GO" id="GO:0005524">
    <property type="term" value="F:ATP binding"/>
    <property type="evidence" value="ECO:0007669"/>
    <property type="project" value="UniProtKB-KW"/>
</dbReference>
<evidence type="ECO:0000256" key="1">
    <source>
        <dbReference type="ARBA" id="ARBA00022527"/>
    </source>
</evidence>
<feature type="compositionally biased region" description="Polar residues" evidence="6">
    <location>
        <begin position="1"/>
        <end position="10"/>
    </location>
</feature>
<proteinExistence type="predicted"/>
<dbReference type="KEGG" id="more:E1B28_006355"/>
<reference evidence="8" key="1">
    <citation type="journal article" date="2021" name="Genome Biol. Evol.">
        <title>The assembled and annotated genome of the fairy-ring fungus Marasmius oreades.</title>
        <authorList>
            <person name="Hiltunen M."/>
            <person name="Ament-Velasquez S.L."/>
            <person name="Johannesson H."/>
        </authorList>
    </citation>
    <scope>NUCLEOTIDE SEQUENCE</scope>
    <source>
        <strain evidence="8">03SP1</strain>
    </source>
</reference>
<dbReference type="Pfam" id="PF00069">
    <property type="entry name" value="Pkinase"/>
    <property type="match status" value="1"/>
</dbReference>
<dbReference type="Gene3D" id="3.30.200.20">
    <property type="entry name" value="Phosphorylase Kinase, domain 1"/>
    <property type="match status" value="1"/>
</dbReference>
<sequence>MSTEYASQPPESKCGLDSHPKEEQHREDQYLERPYISSTNTERSTFQSRLTHNSTNACRLPTVTGQTSPSGSFFNPDAHSTPQIPFETVRFISRNPLLEDVPSISDESPDLRSSHASPGLSRNEQFDVSISGFTLVRTLGCGAYGKVLLGHLDSHYARNLHAIKFLRKGDMNRYGAEEVKRELRTLRWIADTTKSHTTGNRDVLFLQKMTQSFQNERYAFIVLEYHPVSLENLEIAGRLRLQAPPSSDSLSGSVLLPLGFSPSCLQGNARDPVVNLRFLAAELVLALRFLHGNGIVHQDVKPGNVMVSADGHIVLSDFGASIALPFSLDYDDLPVSFSPEVSIRKTYHPVVLQGDDIVTFTPSYAAPELLRRNGADLVIYDERVDWFSLGMLLYELATGSLPFQADYWAREPRIRRSTNDFSLAFGELENLSHASNNCGPDPSLKSIKPLESFLKAVGLIS</sequence>
<gene>
    <name evidence="8" type="ORF">E1B28_006355</name>
</gene>
<evidence type="ECO:0000313" key="9">
    <source>
        <dbReference type="Proteomes" id="UP001049176"/>
    </source>
</evidence>
<evidence type="ECO:0000256" key="6">
    <source>
        <dbReference type="SAM" id="MobiDB-lite"/>
    </source>
</evidence>
<keyword evidence="5" id="KW-0067">ATP-binding</keyword>
<dbReference type="SUPFAM" id="SSF56112">
    <property type="entry name" value="Protein kinase-like (PK-like)"/>
    <property type="match status" value="1"/>
</dbReference>
<dbReference type="PANTHER" id="PTHR24351">
    <property type="entry name" value="RIBOSOMAL PROTEIN S6 KINASE"/>
    <property type="match status" value="1"/>
</dbReference>
<evidence type="ECO:0000256" key="5">
    <source>
        <dbReference type="ARBA" id="ARBA00022840"/>
    </source>
</evidence>
<keyword evidence="1" id="KW-0723">Serine/threonine-protein kinase</keyword>
<dbReference type="InterPro" id="IPR008271">
    <property type="entry name" value="Ser/Thr_kinase_AS"/>
</dbReference>
<evidence type="ECO:0000259" key="7">
    <source>
        <dbReference type="PROSITE" id="PS50011"/>
    </source>
</evidence>
<dbReference type="OrthoDB" id="10252171at2759"/>
<dbReference type="Proteomes" id="UP001049176">
    <property type="component" value="Chromosome 3"/>
</dbReference>
<dbReference type="GO" id="GO:0004674">
    <property type="term" value="F:protein serine/threonine kinase activity"/>
    <property type="evidence" value="ECO:0007669"/>
    <property type="project" value="UniProtKB-KW"/>
</dbReference>
<feature type="compositionally biased region" description="Basic and acidic residues" evidence="6">
    <location>
        <begin position="14"/>
        <end position="31"/>
    </location>
</feature>
<evidence type="ECO:0000256" key="3">
    <source>
        <dbReference type="ARBA" id="ARBA00022741"/>
    </source>
</evidence>
<evidence type="ECO:0000313" key="8">
    <source>
        <dbReference type="EMBL" id="KAG7095632.1"/>
    </source>
</evidence>
<dbReference type="PROSITE" id="PS50011">
    <property type="entry name" value="PROTEIN_KINASE_DOM"/>
    <property type="match status" value="1"/>
</dbReference>
<dbReference type="InterPro" id="IPR011009">
    <property type="entry name" value="Kinase-like_dom_sf"/>
</dbReference>
<feature type="region of interest" description="Disordered" evidence="6">
    <location>
        <begin position="101"/>
        <end position="120"/>
    </location>
</feature>
<keyword evidence="2" id="KW-0808">Transferase</keyword>
<feature type="compositionally biased region" description="Polar residues" evidence="6">
    <location>
        <begin position="36"/>
        <end position="79"/>
    </location>
</feature>
<dbReference type="EMBL" id="CM032183">
    <property type="protein sequence ID" value="KAG7095632.1"/>
    <property type="molecule type" value="Genomic_DNA"/>
</dbReference>
<dbReference type="SMART" id="SM00220">
    <property type="entry name" value="S_TKc"/>
    <property type="match status" value="1"/>
</dbReference>
<keyword evidence="3" id="KW-0547">Nucleotide-binding</keyword>
<comment type="caution">
    <text evidence="8">The sequence shown here is derived from an EMBL/GenBank/DDBJ whole genome shotgun (WGS) entry which is preliminary data.</text>
</comment>
<dbReference type="GeneID" id="66075431"/>
<name>A0A9P7S5X2_9AGAR</name>
<feature type="domain" description="Protein kinase" evidence="7">
    <location>
        <begin position="133"/>
        <end position="461"/>
    </location>
</feature>
<keyword evidence="4" id="KW-0418">Kinase</keyword>
<feature type="region of interest" description="Disordered" evidence="6">
    <location>
        <begin position="1"/>
        <end position="79"/>
    </location>
</feature>
<protein>
    <recommendedName>
        <fullName evidence="7">Protein kinase domain-containing protein</fullName>
    </recommendedName>
</protein>
<dbReference type="AlphaFoldDB" id="A0A9P7S5X2"/>
<evidence type="ECO:0000256" key="4">
    <source>
        <dbReference type="ARBA" id="ARBA00022777"/>
    </source>
</evidence>
<dbReference type="RefSeq" id="XP_043012102.1">
    <property type="nucleotide sequence ID" value="XM_043151009.1"/>
</dbReference>
<organism evidence="8 9">
    <name type="scientific">Marasmius oreades</name>
    <name type="common">fairy-ring Marasmius</name>
    <dbReference type="NCBI Taxonomy" id="181124"/>
    <lineage>
        <taxon>Eukaryota</taxon>
        <taxon>Fungi</taxon>
        <taxon>Dikarya</taxon>
        <taxon>Basidiomycota</taxon>
        <taxon>Agaricomycotina</taxon>
        <taxon>Agaricomycetes</taxon>
        <taxon>Agaricomycetidae</taxon>
        <taxon>Agaricales</taxon>
        <taxon>Marasmiineae</taxon>
        <taxon>Marasmiaceae</taxon>
        <taxon>Marasmius</taxon>
    </lineage>
</organism>
<dbReference type="Gene3D" id="1.10.510.10">
    <property type="entry name" value="Transferase(Phosphotransferase) domain 1"/>
    <property type="match status" value="1"/>
</dbReference>
<dbReference type="PROSITE" id="PS00108">
    <property type="entry name" value="PROTEIN_KINASE_ST"/>
    <property type="match status" value="1"/>
</dbReference>
<dbReference type="InterPro" id="IPR000719">
    <property type="entry name" value="Prot_kinase_dom"/>
</dbReference>
<accession>A0A9P7S5X2</accession>
<keyword evidence="9" id="KW-1185">Reference proteome</keyword>